<feature type="coiled-coil region" evidence="14">
    <location>
        <begin position="269"/>
        <end position="296"/>
    </location>
</feature>
<keyword evidence="3 12" id="KW-0963">Cytoplasm</keyword>
<keyword evidence="14" id="KW-0175">Coiled coil</keyword>
<dbReference type="NCBIfam" id="TIGR00631">
    <property type="entry name" value="uvrb"/>
    <property type="match status" value="1"/>
</dbReference>
<keyword evidence="7 12" id="KW-0067">ATP-binding</keyword>
<dbReference type="SMART" id="SM00490">
    <property type="entry name" value="HELICc"/>
    <property type="match status" value="1"/>
</dbReference>
<evidence type="ECO:0000256" key="7">
    <source>
        <dbReference type="ARBA" id="ARBA00022840"/>
    </source>
</evidence>
<dbReference type="SUPFAM" id="SSF52540">
    <property type="entry name" value="P-loop containing nucleoside triphosphate hydrolases"/>
    <property type="match status" value="2"/>
</dbReference>
<dbReference type="PROSITE" id="PS51192">
    <property type="entry name" value="HELICASE_ATP_BIND_1"/>
    <property type="match status" value="1"/>
</dbReference>
<keyword evidence="12 13" id="KW-0742">SOS response</keyword>
<comment type="subunit">
    <text evidence="10 12 13">Forms a heterotetramer with UvrA during the search for lesions. Interacts with UvrC in an incision complex.</text>
</comment>
<comment type="function">
    <text evidence="12">The UvrABC repair system catalyzes the recognition and processing of DNA lesions. A damage recognition complex composed of 2 UvrA and 2 UvrB subunits scans DNA for abnormalities. Upon binding of the UvrA(2)B(2) complex to a putative damaged site, the DNA wraps around one UvrB monomer. DNA wrap is dependent on ATP binding by UvrB and probably causes local melting of the DNA helix, facilitating insertion of UvrB beta-hairpin between the DNA strands. Then UvrB probes one DNA strand for the presence of a lesion. If a lesion is found the UvrA subunits dissociate and the UvrB-DNA preincision complex is formed. This complex is subsequently bound by UvrC and the second UvrB is released. If no lesion is found, the DNA wraps around the other UvrB subunit that will check the other stand for damage.</text>
</comment>
<dbReference type="PANTHER" id="PTHR24029">
    <property type="entry name" value="UVRABC SYSTEM PROTEIN B"/>
    <property type="match status" value="1"/>
</dbReference>
<dbReference type="GO" id="GO:0005737">
    <property type="term" value="C:cytoplasm"/>
    <property type="evidence" value="ECO:0007669"/>
    <property type="project" value="UniProtKB-SubCell"/>
</dbReference>
<keyword evidence="18" id="KW-0378">Hydrolase</keyword>
<dbReference type="InterPro" id="IPR027417">
    <property type="entry name" value="P-loop_NTPase"/>
</dbReference>
<dbReference type="Proteomes" id="UP001281130">
    <property type="component" value="Unassembled WGS sequence"/>
</dbReference>
<dbReference type="InterPro" id="IPR001650">
    <property type="entry name" value="Helicase_C-like"/>
</dbReference>
<evidence type="ECO:0000256" key="5">
    <source>
        <dbReference type="ARBA" id="ARBA00022763"/>
    </source>
</evidence>
<dbReference type="InterPro" id="IPR014001">
    <property type="entry name" value="Helicase_ATP-bd"/>
</dbReference>
<keyword evidence="8 12" id="KW-0267">Excision nuclease</keyword>
<dbReference type="Pfam" id="PF00271">
    <property type="entry name" value="Helicase_C"/>
    <property type="match status" value="1"/>
</dbReference>
<dbReference type="InterPro" id="IPR006935">
    <property type="entry name" value="Helicase/UvrB_N"/>
</dbReference>
<accession>A0AB35T8F6</accession>
<evidence type="ECO:0000313" key="19">
    <source>
        <dbReference type="Proteomes" id="UP001281130"/>
    </source>
</evidence>
<evidence type="ECO:0000256" key="12">
    <source>
        <dbReference type="HAMAP-Rule" id="MF_00204"/>
    </source>
</evidence>
<evidence type="ECO:0000256" key="13">
    <source>
        <dbReference type="RuleBase" id="RU003587"/>
    </source>
</evidence>
<dbReference type="GO" id="GO:0005524">
    <property type="term" value="F:ATP binding"/>
    <property type="evidence" value="ECO:0007669"/>
    <property type="project" value="UniProtKB-UniRule"/>
</dbReference>
<dbReference type="InterPro" id="IPR036876">
    <property type="entry name" value="UVR_dom_sf"/>
</dbReference>
<dbReference type="PANTHER" id="PTHR24029:SF0">
    <property type="entry name" value="UVRABC SYSTEM PROTEIN B"/>
    <property type="match status" value="1"/>
</dbReference>
<dbReference type="Pfam" id="PF02151">
    <property type="entry name" value="UVR"/>
    <property type="match status" value="1"/>
</dbReference>
<evidence type="ECO:0000256" key="9">
    <source>
        <dbReference type="ARBA" id="ARBA00023204"/>
    </source>
</evidence>
<comment type="domain">
    <text evidence="12">The beta-hairpin motif is involved in DNA binding.</text>
</comment>
<gene>
    <name evidence="12 18" type="primary">uvrB</name>
    <name evidence="18" type="ORF">SIL72_10670</name>
</gene>
<evidence type="ECO:0000256" key="3">
    <source>
        <dbReference type="ARBA" id="ARBA00022490"/>
    </source>
</evidence>
<evidence type="ECO:0000256" key="4">
    <source>
        <dbReference type="ARBA" id="ARBA00022741"/>
    </source>
</evidence>
<keyword evidence="5 12" id="KW-0227">DNA damage</keyword>
<reference evidence="18" key="1">
    <citation type="submission" date="2023-11" db="EMBL/GenBank/DDBJ databases">
        <title>MicrobeMod: A computational toolkit for identifying prokaryotic methylation and restriction-modification with nanopore sequencing.</title>
        <authorList>
            <person name="Crits-Christoph A."/>
            <person name="Kang S.C."/>
            <person name="Lee H."/>
            <person name="Ostrov N."/>
        </authorList>
    </citation>
    <scope>NUCLEOTIDE SEQUENCE</scope>
    <source>
        <strain evidence="18">ATCC 51242</strain>
    </source>
</reference>
<evidence type="ECO:0000259" key="16">
    <source>
        <dbReference type="PROSITE" id="PS51192"/>
    </source>
</evidence>
<dbReference type="SMART" id="SM00487">
    <property type="entry name" value="DEXDc"/>
    <property type="match status" value="1"/>
</dbReference>
<feature type="domain" description="UVR" evidence="15">
    <location>
        <begin position="637"/>
        <end position="672"/>
    </location>
</feature>
<dbReference type="GO" id="GO:0016887">
    <property type="term" value="F:ATP hydrolysis activity"/>
    <property type="evidence" value="ECO:0007669"/>
    <property type="project" value="InterPro"/>
</dbReference>
<dbReference type="EMBL" id="JAWXXX010000001">
    <property type="protein sequence ID" value="MDX5894488.1"/>
    <property type="molecule type" value="Genomic_DNA"/>
</dbReference>
<evidence type="ECO:0000256" key="6">
    <source>
        <dbReference type="ARBA" id="ARBA00022769"/>
    </source>
</evidence>
<feature type="short sequence motif" description="Beta-hairpin" evidence="12">
    <location>
        <begin position="105"/>
        <end position="128"/>
    </location>
</feature>
<evidence type="ECO:0000256" key="10">
    <source>
        <dbReference type="ARBA" id="ARBA00026033"/>
    </source>
</evidence>
<dbReference type="AlphaFoldDB" id="A0AB35T8F6"/>
<name>A0AB35T8F6_RUBRA</name>
<dbReference type="CDD" id="cd17916">
    <property type="entry name" value="DEXHc_UvrB"/>
    <property type="match status" value="1"/>
</dbReference>
<sequence>MRTGNCTGRTSIETRNTFEVVSNYRPTGDQPQAIERLASGIAGGLDMQTLLGVTGSGKTHTMARVIEKVGKPALVMAHNKTLAAQLASEFGEFFPNNAVEYFVSYYDYYQPEAYVPSSDTFIEKDAQINEDIDRLRHSATSSLFTRSDVIVVASVSAIYGLGSPEEYRSKMVVLREGGFYDLDDVLRDLVKIQYARNDYQLARGNFRVRGDVLEIQPAYQDTVYRVSFFGDEVEGMAEVDPLTGEVLREHELLTIYPATHFVTDEDRMKVATANIEAELEERYAELESQGKVLEAYRLRQRTQYDLEMMRELGYCSGIENYSRHMDGRPPGSTPYTLLDYFPDDYVTFIDESHITLPQIRGMYNGDQSRKGTLVEHGFRLPSAKDNRPLTFDEFLLKSNQLVFVSATPGPYELENSGQIVEQIIRPTGLLDPPVDVRPTKGQIDDLMNEVAVRVEHGERVLITTLTIKMAEDLTDYLLEHNVKTRYMHSNIETLDRIQIIRGLRTGEFDVLVGINLLREGLDLPEVTLVAILDADKEGFLRGERALIQTIGRAARNAGGRVIMYADKETDAMRAAIGETNRRREIQKAYNERNGITPTTIAKGVSDILIAAEAKGLYKTQRQKAAERNTSGDPDELRELIANLEAEMMAAAEDLKFEYAAKLRDEIKDLERQLQEATS</sequence>
<keyword evidence="9 12" id="KW-0234">DNA repair</keyword>
<dbReference type="Gene3D" id="4.10.860.10">
    <property type="entry name" value="UVR domain"/>
    <property type="match status" value="1"/>
</dbReference>
<dbReference type="GO" id="GO:0006289">
    <property type="term" value="P:nucleotide-excision repair"/>
    <property type="evidence" value="ECO:0007669"/>
    <property type="project" value="UniProtKB-UniRule"/>
</dbReference>
<dbReference type="NCBIfam" id="NF003673">
    <property type="entry name" value="PRK05298.1"/>
    <property type="match status" value="1"/>
</dbReference>
<dbReference type="PROSITE" id="PS51194">
    <property type="entry name" value="HELICASE_CTER"/>
    <property type="match status" value="1"/>
</dbReference>
<evidence type="ECO:0000256" key="8">
    <source>
        <dbReference type="ARBA" id="ARBA00022881"/>
    </source>
</evidence>
<dbReference type="Gene3D" id="3.40.50.300">
    <property type="entry name" value="P-loop containing nucleotide triphosphate hydrolases"/>
    <property type="match status" value="3"/>
</dbReference>
<dbReference type="Pfam" id="PF12344">
    <property type="entry name" value="UvrB"/>
    <property type="match status" value="1"/>
</dbReference>
<feature type="domain" description="Helicase C-terminal" evidence="17">
    <location>
        <begin position="442"/>
        <end position="604"/>
    </location>
</feature>
<evidence type="ECO:0000259" key="17">
    <source>
        <dbReference type="PROSITE" id="PS51194"/>
    </source>
</evidence>
<comment type="subcellular location">
    <subcellularLocation>
        <location evidence="1 12 13">Cytoplasm</location>
    </subcellularLocation>
</comment>
<dbReference type="SUPFAM" id="SSF46600">
    <property type="entry name" value="C-terminal UvrC-binding domain of UvrB"/>
    <property type="match status" value="1"/>
</dbReference>
<dbReference type="PROSITE" id="PS50151">
    <property type="entry name" value="UVR"/>
    <property type="match status" value="1"/>
</dbReference>
<dbReference type="InterPro" id="IPR041471">
    <property type="entry name" value="UvrB_inter"/>
</dbReference>
<dbReference type="GO" id="GO:0009381">
    <property type="term" value="F:excinuclease ABC activity"/>
    <property type="evidence" value="ECO:0007669"/>
    <property type="project" value="UniProtKB-UniRule"/>
</dbReference>
<evidence type="ECO:0000256" key="2">
    <source>
        <dbReference type="ARBA" id="ARBA00008533"/>
    </source>
</evidence>
<proteinExistence type="inferred from homology"/>
<organism evidence="18 19">
    <name type="scientific">Rubrobacter radiotolerans</name>
    <name type="common">Arthrobacter radiotolerans</name>
    <dbReference type="NCBI Taxonomy" id="42256"/>
    <lineage>
        <taxon>Bacteria</taxon>
        <taxon>Bacillati</taxon>
        <taxon>Actinomycetota</taxon>
        <taxon>Rubrobacteria</taxon>
        <taxon>Rubrobacterales</taxon>
        <taxon>Rubrobacteraceae</taxon>
        <taxon>Rubrobacter</taxon>
    </lineage>
</organism>
<dbReference type="InterPro" id="IPR024759">
    <property type="entry name" value="UvrB_YAD/RRR_dom"/>
</dbReference>
<evidence type="ECO:0000256" key="11">
    <source>
        <dbReference type="ARBA" id="ARBA00029504"/>
    </source>
</evidence>
<comment type="caution">
    <text evidence="18">The sequence shown here is derived from an EMBL/GenBank/DDBJ whole genome shotgun (WGS) entry which is preliminary data.</text>
</comment>
<dbReference type="InterPro" id="IPR004807">
    <property type="entry name" value="UvrB"/>
</dbReference>
<dbReference type="GO" id="GO:0003677">
    <property type="term" value="F:DNA binding"/>
    <property type="evidence" value="ECO:0007669"/>
    <property type="project" value="UniProtKB-UniRule"/>
</dbReference>
<comment type="similarity">
    <text evidence="2 12 13">Belongs to the UvrB family.</text>
</comment>
<dbReference type="Pfam" id="PF04851">
    <property type="entry name" value="ResIII"/>
    <property type="match status" value="1"/>
</dbReference>
<evidence type="ECO:0000313" key="18">
    <source>
        <dbReference type="EMBL" id="MDX5894488.1"/>
    </source>
</evidence>
<dbReference type="InterPro" id="IPR001943">
    <property type="entry name" value="UVR_dom"/>
</dbReference>
<dbReference type="CDD" id="cd18790">
    <property type="entry name" value="SF2_C_UvrB"/>
    <property type="match status" value="1"/>
</dbReference>
<evidence type="ECO:0000256" key="1">
    <source>
        <dbReference type="ARBA" id="ARBA00004496"/>
    </source>
</evidence>
<feature type="binding site" evidence="12">
    <location>
        <begin position="52"/>
        <end position="59"/>
    </location>
    <ligand>
        <name>ATP</name>
        <dbReference type="ChEBI" id="CHEBI:30616"/>
    </ligand>
</feature>
<dbReference type="GO" id="GO:0009380">
    <property type="term" value="C:excinuclease repair complex"/>
    <property type="evidence" value="ECO:0007669"/>
    <property type="project" value="InterPro"/>
</dbReference>
<dbReference type="Pfam" id="PF17757">
    <property type="entry name" value="UvrB_inter"/>
    <property type="match status" value="1"/>
</dbReference>
<keyword evidence="4 12" id="KW-0547">Nucleotide-binding</keyword>
<feature type="domain" description="Helicase ATP-binding" evidence="16">
    <location>
        <begin position="39"/>
        <end position="174"/>
    </location>
</feature>
<evidence type="ECO:0000259" key="15">
    <source>
        <dbReference type="PROSITE" id="PS50151"/>
    </source>
</evidence>
<protein>
    <recommendedName>
        <fullName evidence="11 12">UvrABC system protein B</fullName>
        <shortName evidence="12">Protein UvrB</shortName>
    </recommendedName>
    <alternativeName>
        <fullName evidence="12">Excinuclease ABC subunit B</fullName>
    </alternativeName>
</protein>
<dbReference type="GO" id="GO:0009432">
    <property type="term" value="P:SOS response"/>
    <property type="evidence" value="ECO:0007669"/>
    <property type="project" value="UniProtKB-UniRule"/>
</dbReference>
<dbReference type="HAMAP" id="MF_00204">
    <property type="entry name" value="UvrB"/>
    <property type="match status" value="1"/>
</dbReference>
<evidence type="ECO:0000256" key="14">
    <source>
        <dbReference type="SAM" id="Coils"/>
    </source>
</evidence>
<keyword evidence="6 12" id="KW-0228">DNA excision</keyword>